<evidence type="ECO:0000313" key="3">
    <source>
        <dbReference type="Proteomes" id="UP001595872"/>
    </source>
</evidence>
<keyword evidence="1" id="KW-0472">Membrane</keyword>
<evidence type="ECO:0008006" key="4">
    <source>
        <dbReference type="Google" id="ProtNLM"/>
    </source>
</evidence>
<proteinExistence type="predicted"/>
<keyword evidence="1" id="KW-0812">Transmembrane</keyword>
<reference evidence="3" key="1">
    <citation type="journal article" date="2019" name="Int. J. Syst. Evol. Microbiol.">
        <title>The Global Catalogue of Microorganisms (GCM) 10K type strain sequencing project: providing services to taxonomists for standard genome sequencing and annotation.</title>
        <authorList>
            <consortium name="The Broad Institute Genomics Platform"/>
            <consortium name="The Broad Institute Genome Sequencing Center for Infectious Disease"/>
            <person name="Wu L."/>
            <person name="Ma J."/>
        </authorList>
    </citation>
    <scope>NUCLEOTIDE SEQUENCE [LARGE SCALE GENOMIC DNA]</scope>
    <source>
        <strain evidence="3">KLKA75</strain>
    </source>
</reference>
<organism evidence="2 3">
    <name type="scientific">Actinomadura gamaensis</name>
    <dbReference type="NCBI Taxonomy" id="1763541"/>
    <lineage>
        <taxon>Bacteria</taxon>
        <taxon>Bacillati</taxon>
        <taxon>Actinomycetota</taxon>
        <taxon>Actinomycetes</taxon>
        <taxon>Streptosporangiales</taxon>
        <taxon>Thermomonosporaceae</taxon>
        <taxon>Actinomadura</taxon>
    </lineage>
</organism>
<dbReference type="Proteomes" id="UP001595872">
    <property type="component" value="Unassembled WGS sequence"/>
</dbReference>
<feature type="transmembrane region" description="Helical" evidence="1">
    <location>
        <begin position="21"/>
        <end position="40"/>
    </location>
</feature>
<evidence type="ECO:0000256" key="1">
    <source>
        <dbReference type="SAM" id="Phobius"/>
    </source>
</evidence>
<keyword evidence="1" id="KW-1133">Transmembrane helix</keyword>
<protein>
    <recommendedName>
        <fullName evidence="4">Adhesin domain-containing protein</fullName>
    </recommendedName>
</protein>
<evidence type="ECO:0000313" key="2">
    <source>
        <dbReference type="EMBL" id="MFC4912621.1"/>
    </source>
</evidence>
<accession>A0ABV9UBJ2</accession>
<dbReference type="EMBL" id="JBHSIT010000013">
    <property type="protein sequence ID" value="MFC4912621.1"/>
    <property type="molecule type" value="Genomic_DNA"/>
</dbReference>
<comment type="caution">
    <text evidence="2">The sequence shown here is derived from an EMBL/GenBank/DDBJ whole genome shotgun (WGS) entry which is preliminary data.</text>
</comment>
<gene>
    <name evidence="2" type="ORF">ACFPCY_35345</name>
</gene>
<keyword evidence="3" id="KW-1185">Reference proteome</keyword>
<sequence>MSVTDERPSRAASPERPRRRGPWYGLAAFTALLVAVPTGLEIVGVQLRHGSDTTEGLARPVRAVEIEGTSASVTVRATAGPPRIRKELHWLMAKPRVRAEWDGATLKLRVTCGDGGFVGFQMCDATVTLDVPKDVPVSGRMSSGTLAVTGVTGRVDVRNSSGTLDLADLGGPLRARVGSGSINGERLSDGEAEVASGSGAIELGFVKAPARIVARTGSGAIDLGLPAGSHYLVSGHSGSGSRDIADGVQGAQTTNTLDVTSGSGAVSVHY</sequence>
<dbReference type="Gene3D" id="2.160.20.120">
    <property type="match status" value="1"/>
</dbReference>
<dbReference type="RefSeq" id="WP_378262731.1">
    <property type="nucleotide sequence ID" value="NZ_JBHSIT010000013.1"/>
</dbReference>
<name>A0ABV9UBJ2_9ACTN</name>